<name>A0AAV4SI03_CAEEX</name>
<evidence type="ECO:0000313" key="2">
    <source>
        <dbReference type="Proteomes" id="UP001054945"/>
    </source>
</evidence>
<organism evidence="1 2">
    <name type="scientific">Caerostris extrusa</name>
    <name type="common">Bark spider</name>
    <name type="synonym">Caerostris bankana</name>
    <dbReference type="NCBI Taxonomy" id="172846"/>
    <lineage>
        <taxon>Eukaryota</taxon>
        <taxon>Metazoa</taxon>
        <taxon>Ecdysozoa</taxon>
        <taxon>Arthropoda</taxon>
        <taxon>Chelicerata</taxon>
        <taxon>Arachnida</taxon>
        <taxon>Araneae</taxon>
        <taxon>Araneomorphae</taxon>
        <taxon>Entelegynae</taxon>
        <taxon>Araneoidea</taxon>
        <taxon>Araneidae</taxon>
        <taxon>Caerostris</taxon>
    </lineage>
</organism>
<proteinExistence type="predicted"/>
<dbReference type="EMBL" id="BPLR01009511">
    <property type="protein sequence ID" value="GIY32441.1"/>
    <property type="molecule type" value="Genomic_DNA"/>
</dbReference>
<dbReference type="AlphaFoldDB" id="A0AAV4SI03"/>
<reference evidence="1 2" key="1">
    <citation type="submission" date="2021-06" db="EMBL/GenBank/DDBJ databases">
        <title>Caerostris extrusa draft genome.</title>
        <authorList>
            <person name="Kono N."/>
            <person name="Arakawa K."/>
        </authorList>
    </citation>
    <scope>NUCLEOTIDE SEQUENCE [LARGE SCALE GENOMIC DNA]</scope>
</reference>
<protein>
    <submittedName>
        <fullName evidence="1">Uncharacterized protein</fullName>
    </submittedName>
</protein>
<dbReference type="Proteomes" id="UP001054945">
    <property type="component" value="Unassembled WGS sequence"/>
</dbReference>
<accession>A0AAV4SI03</accession>
<comment type="caution">
    <text evidence="1">The sequence shown here is derived from an EMBL/GenBank/DDBJ whole genome shotgun (WGS) entry which is preliminary data.</text>
</comment>
<gene>
    <name evidence="1" type="ORF">CEXT_252401</name>
</gene>
<sequence>MKERDHDKCFMTEQLHQADHSINNNYPKGASIRAKSSLRLINRTFFNSGNWIHLVKGMFAARQGKVWPLSTGQEVRFDPMSQAGSSVRSNEFSFK</sequence>
<keyword evidence="2" id="KW-1185">Reference proteome</keyword>
<evidence type="ECO:0000313" key="1">
    <source>
        <dbReference type="EMBL" id="GIY32441.1"/>
    </source>
</evidence>